<dbReference type="AlphaFoldDB" id="A0AAN7IQN8"/>
<feature type="domain" description="Disease resistance R13L4/SHOC-2-like LRR" evidence="15">
    <location>
        <begin position="284"/>
        <end position="539"/>
    </location>
</feature>
<accession>A0AAN7IQN8</accession>
<name>A0AAN7IQN8_QUERU</name>
<sequence>MRISLLSWLFFIPICSIFLNFGIFVLSQSQTCLSDQRDLLIGLKNNLKFDSTLSTKLVQWNETQFSDCCLWKGVSCSKEGRVVGLDLFNESITGGLHNSSPLFSLHYLQTLNLSYNKLNSSQIPSQFGNLTNLFYLNLSNSGFAGQIPSEISNLKRLVTLDLSTNFLLSYSMLEIKKPNLATLVKNFVELRELYLDGVNISAPGNEWCQALSSSVPNLRVLSMSDCYLLGPFDSSLQKLQSLSVIRLDFNLLNAPVPDFFANFSNLTSLGLSSCGLNGTFPEKVFRILTLQTIDLSNNELLQGSLPEFLPNGSLRSLLLSGTKFSGALPGSIGNLKMLSTIVLSGCNFSGSIPNSMANLTQLVYLDMSFNNFTRSIPSFSMAKNLTKINLSHNDLTGKIHSLIWKDLLKLVSLDLGYNSLEGNIPDSLFSLPSLQILQLSKNQFSGRLEFNVSSHLLNTLDLSSNNLEGPVPTSVFELQGLKFLSLSSNNFNGSLQLNKIQQLRNLSNLNLSYNSLSVEYIETNSSSSSFPQIATLRLASCNLKTFPHFLTNQSKLTFLDLSNNEIPEEIPNWIQNLTNLLYLNLSYNLLEGPLLNLPSTLSLSILDLHSNQLQGQLPTLPPSATYLDLSWNNFSSVIPAGIGSSLSVAYFLSLSNNQLSGSIPVSICNAPYLQVLDLHNNFLNGTIPQCFYRMTETLGVLDLRRNKLGSNLSDSFPVNCGLLTLNLNGNLLEGAVPKSLGNCKSLEVLDLGNNKIKDAFPCYLKNISSLHVLILRSNQFYGSIDCGGPNTSWPMLQIVDLASNNFIGRLPRESIFAWKAMTDHAQSRIQYLQFEILQFSQNYYQDMIRVTIKGLDIELVRILTLFTSLDVSCNNLNGPIPEEIGELKSLRLLNFSHNALTGHIPPSLGNLTQLESLDLSSNNLTGEIPVQLADSLTFLSFLNLSFNQLVGPIPQGKQFATFRNDSYEGNRGLCGSPLVTKCTNGTAPPPSATQKSEGTSSTTLIGFDWQFILTGLGFGVGAAVVVAPLTFWEKGRKWHDDCIDKILLVILPMMGLSYTGCYNAKVEAEEDIEDENTEDSEYDDDDDDGMEDEEFRGRYCVICSKLDIGRKRVIHDPLCACHNSPPLSSSSSTSSSSS</sequence>
<dbReference type="SMART" id="SM00369">
    <property type="entry name" value="LRR_TYP"/>
    <property type="match status" value="7"/>
</dbReference>
<keyword evidence="17" id="KW-1185">Reference proteome</keyword>
<dbReference type="SMART" id="SM00365">
    <property type="entry name" value="LRR_SD22"/>
    <property type="match status" value="7"/>
</dbReference>
<dbReference type="FunFam" id="3.80.10.10:FF:000213">
    <property type="entry name" value="Tyrosine-sulfated glycopeptide receptor 1"/>
    <property type="match status" value="1"/>
</dbReference>
<evidence type="ECO:0000256" key="6">
    <source>
        <dbReference type="ARBA" id="ARBA00022729"/>
    </source>
</evidence>
<evidence type="ECO:0000256" key="4">
    <source>
        <dbReference type="ARBA" id="ARBA00022614"/>
    </source>
</evidence>
<feature type="domain" description="Leucine-rich repeat-containing N-terminal plant-type" evidence="14">
    <location>
        <begin position="34"/>
        <end position="77"/>
    </location>
</feature>
<evidence type="ECO:0000256" key="5">
    <source>
        <dbReference type="ARBA" id="ARBA00022692"/>
    </source>
</evidence>
<dbReference type="EMBL" id="JAXUIC010000007">
    <property type="protein sequence ID" value="KAK4582356.1"/>
    <property type="molecule type" value="Genomic_DNA"/>
</dbReference>
<feature type="transmembrane region" description="Helical" evidence="13">
    <location>
        <begin position="1009"/>
        <end position="1031"/>
    </location>
</feature>
<evidence type="ECO:0000256" key="1">
    <source>
        <dbReference type="ARBA" id="ARBA00004251"/>
    </source>
</evidence>
<reference evidence="16 17" key="1">
    <citation type="journal article" date="2023" name="G3 (Bethesda)">
        <title>A haplotype-resolved chromosome-scale genome for Quercus rubra L. provides insights into the genetics of adaptive traits for red oak species.</title>
        <authorList>
            <person name="Kapoor B."/>
            <person name="Jenkins J."/>
            <person name="Schmutz J."/>
            <person name="Zhebentyayeva T."/>
            <person name="Kuelheim C."/>
            <person name="Coggeshall M."/>
            <person name="Heim C."/>
            <person name="Lasky J.R."/>
            <person name="Leites L."/>
            <person name="Islam-Faridi N."/>
            <person name="Romero-Severson J."/>
            <person name="DeLeo V.L."/>
            <person name="Lucas S.M."/>
            <person name="Lazic D."/>
            <person name="Gailing O."/>
            <person name="Carlson J."/>
            <person name="Staton M."/>
        </authorList>
    </citation>
    <scope>NUCLEOTIDE SEQUENCE [LARGE SCALE GENOMIC DNA]</scope>
    <source>
        <strain evidence="16">Pseudo-F2</strain>
    </source>
</reference>
<evidence type="ECO:0000256" key="12">
    <source>
        <dbReference type="SAM" id="MobiDB-lite"/>
    </source>
</evidence>
<dbReference type="InterPro" id="IPR055414">
    <property type="entry name" value="LRR_R13L4/SHOC2-like"/>
</dbReference>
<keyword evidence="8 13" id="KW-1133">Transmembrane helix</keyword>
<dbReference type="InterPro" id="IPR001611">
    <property type="entry name" value="Leu-rich_rpt"/>
</dbReference>
<keyword evidence="4" id="KW-0433">Leucine-rich repeat</keyword>
<gene>
    <name evidence="16" type="ORF">RGQ29_025514</name>
</gene>
<evidence type="ECO:0000313" key="16">
    <source>
        <dbReference type="EMBL" id="KAK4582356.1"/>
    </source>
</evidence>
<dbReference type="PRINTS" id="PR00019">
    <property type="entry name" value="LEURICHRPT"/>
</dbReference>
<dbReference type="InterPro" id="IPR003591">
    <property type="entry name" value="Leu-rich_rpt_typical-subtyp"/>
</dbReference>
<evidence type="ECO:0000259" key="15">
    <source>
        <dbReference type="Pfam" id="PF23598"/>
    </source>
</evidence>
<evidence type="ECO:0000256" key="9">
    <source>
        <dbReference type="ARBA" id="ARBA00023136"/>
    </source>
</evidence>
<proteinExistence type="inferred from homology"/>
<dbReference type="PROSITE" id="PS51450">
    <property type="entry name" value="LRR"/>
    <property type="match status" value="1"/>
</dbReference>
<evidence type="ECO:0000256" key="3">
    <source>
        <dbReference type="ARBA" id="ARBA00022475"/>
    </source>
</evidence>
<evidence type="ECO:0000256" key="8">
    <source>
        <dbReference type="ARBA" id="ARBA00022989"/>
    </source>
</evidence>
<comment type="caution">
    <text evidence="16">The sequence shown here is derived from an EMBL/GenBank/DDBJ whole genome shotgun (WGS) entry which is preliminary data.</text>
</comment>
<dbReference type="InterPro" id="IPR013210">
    <property type="entry name" value="LRR_N_plant-typ"/>
</dbReference>
<dbReference type="Pfam" id="PF13855">
    <property type="entry name" value="LRR_8"/>
    <property type="match status" value="2"/>
</dbReference>
<protein>
    <recommendedName>
        <fullName evidence="18">Leucine-rich repeat-containing N-terminal plant-type domain-containing protein</fullName>
    </recommendedName>
</protein>
<dbReference type="Pfam" id="PF08263">
    <property type="entry name" value="LRRNT_2"/>
    <property type="match status" value="1"/>
</dbReference>
<dbReference type="FunFam" id="3.80.10.10:FF:000041">
    <property type="entry name" value="LRR receptor-like serine/threonine-protein kinase ERECTA"/>
    <property type="match status" value="2"/>
</dbReference>
<feature type="transmembrane region" description="Helical" evidence="13">
    <location>
        <begin position="5"/>
        <end position="26"/>
    </location>
</feature>
<evidence type="ECO:0000259" key="14">
    <source>
        <dbReference type="Pfam" id="PF08263"/>
    </source>
</evidence>
<evidence type="ECO:0000256" key="2">
    <source>
        <dbReference type="ARBA" id="ARBA00009592"/>
    </source>
</evidence>
<feature type="region of interest" description="Disordered" evidence="12">
    <location>
        <begin position="1069"/>
        <end position="1092"/>
    </location>
</feature>
<dbReference type="Pfam" id="PF00560">
    <property type="entry name" value="LRR_1"/>
    <property type="match status" value="7"/>
</dbReference>
<organism evidence="16 17">
    <name type="scientific">Quercus rubra</name>
    <name type="common">Northern red oak</name>
    <name type="synonym">Quercus borealis</name>
    <dbReference type="NCBI Taxonomy" id="3512"/>
    <lineage>
        <taxon>Eukaryota</taxon>
        <taxon>Viridiplantae</taxon>
        <taxon>Streptophyta</taxon>
        <taxon>Embryophyta</taxon>
        <taxon>Tracheophyta</taxon>
        <taxon>Spermatophyta</taxon>
        <taxon>Magnoliopsida</taxon>
        <taxon>eudicotyledons</taxon>
        <taxon>Gunneridae</taxon>
        <taxon>Pentapetalae</taxon>
        <taxon>rosids</taxon>
        <taxon>fabids</taxon>
        <taxon>Fagales</taxon>
        <taxon>Fagaceae</taxon>
        <taxon>Quercus</taxon>
    </lineage>
</organism>
<keyword evidence="11" id="KW-0325">Glycoprotein</keyword>
<dbReference type="Gene3D" id="3.80.10.10">
    <property type="entry name" value="Ribonuclease Inhibitor"/>
    <property type="match status" value="7"/>
</dbReference>
<evidence type="ECO:0008006" key="18">
    <source>
        <dbReference type="Google" id="ProtNLM"/>
    </source>
</evidence>
<dbReference type="GO" id="GO:0005886">
    <property type="term" value="C:plasma membrane"/>
    <property type="evidence" value="ECO:0007669"/>
    <property type="project" value="UniProtKB-SubCell"/>
</dbReference>
<keyword evidence="9 13" id="KW-0472">Membrane</keyword>
<evidence type="ECO:0000256" key="13">
    <source>
        <dbReference type="SAM" id="Phobius"/>
    </source>
</evidence>
<evidence type="ECO:0000256" key="10">
    <source>
        <dbReference type="ARBA" id="ARBA00023170"/>
    </source>
</evidence>
<evidence type="ECO:0000256" key="11">
    <source>
        <dbReference type="ARBA" id="ARBA00023180"/>
    </source>
</evidence>
<keyword evidence="7" id="KW-0677">Repeat</keyword>
<dbReference type="Proteomes" id="UP001324115">
    <property type="component" value="Unassembled WGS sequence"/>
</dbReference>
<comment type="subcellular location">
    <subcellularLocation>
        <location evidence="1">Cell membrane</location>
        <topology evidence="1">Single-pass type I membrane protein</topology>
    </subcellularLocation>
</comment>
<evidence type="ECO:0000256" key="7">
    <source>
        <dbReference type="ARBA" id="ARBA00022737"/>
    </source>
</evidence>
<dbReference type="PANTHER" id="PTHR48061">
    <property type="entry name" value="LEUCINE-RICH REPEAT RECEPTOR PROTEIN KINASE EMS1-LIKE-RELATED"/>
    <property type="match status" value="1"/>
</dbReference>
<keyword evidence="5 13" id="KW-0812">Transmembrane</keyword>
<dbReference type="Pfam" id="PF23598">
    <property type="entry name" value="LRR_14"/>
    <property type="match status" value="1"/>
</dbReference>
<keyword evidence="3" id="KW-1003">Cell membrane</keyword>
<keyword evidence="6" id="KW-0732">Signal</keyword>
<evidence type="ECO:0000313" key="17">
    <source>
        <dbReference type="Proteomes" id="UP001324115"/>
    </source>
</evidence>
<comment type="similarity">
    <text evidence="2">Belongs to the RLP family.</text>
</comment>
<keyword evidence="10" id="KW-0675">Receptor</keyword>
<dbReference type="InterPro" id="IPR046956">
    <property type="entry name" value="RLP23-like"/>
</dbReference>
<dbReference type="SUPFAM" id="SSF52058">
    <property type="entry name" value="L domain-like"/>
    <property type="match status" value="3"/>
</dbReference>
<dbReference type="PANTHER" id="PTHR48061:SF2">
    <property type="entry name" value="RECEPTOR LIKE PROTEIN 30-LIKE"/>
    <property type="match status" value="1"/>
</dbReference>
<dbReference type="InterPro" id="IPR032675">
    <property type="entry name" value="LRR_dom_sf"/>
</dbReference>